<evidence type="ECO:0000259" key="1">
    <source>
        <dbReference type="PROSITE" id="PS51725"/>
    </source>
</evidence>
<dbReference type="EMBL" id="AYKH01000040">
    <property type="protein sequence ID" value="ROO24958.1"/>
    <property type="molecule type" value="Genomic_DNA"/>
</dbReference>
<dbReference type="GO" id="GO:0004497">
    <property type="term" value="F:monooxygenase activity"/>
    <property type="evidence" value="ECO:0007669"/>
    <property type="project" value="UniProtKB-KW"/>
</dbReference>
<dbReference type="PANTHER" id="PTHR34474:SF2">
    <property type="entry name" value="SIGNAL TRANSDUCTION PROTEIN TRAP"/>
    <property type="match status" value="1"/>
</dbReference>
<dbReference type="Proteomes" id="UP000283993">
    <property type="component" value="Unassembled WGS sequence"/>
</dbReference>
<dbReference type="Gene3D" id="3.30.70.100">
    <property type="match status" value="1"/>
</dbReference>
<name>A0A423PH56_9GAMM</name>
<dbReference type="InterPro" id="IPR050404">
    <property type="entry name" value="Heme-degrading_MO"/>
</dbReference>
<dbReference type="PANTHER" id="PTHR34474">
    <property type="entry name" value="SIGNAL TRANSDUCTION PROTEIN TRAP"/>
    <property type="match status" value="1"/>
</dbReference>
<reference evidence="2 3" key="1">
    <citation type="submission" date="2013-10" db="EMBL/GenBank/DDBJ databases">
        <title>Salinisphaera orenii MK-B5 Genome Sequencing.</title>
        <authorList>
            <person name="Lai Q."/>
            <person name="Li C."/>
            <person name="Shao Z."/>
        </authorList>
    </citation>
    <scope>NUCLEOTIDE SEQUENCE [LARGE SCALE GENOMIC DNA]</scope>
    <source>
        <strain evidence="2 3">MK-B5</strain>
    </source>
</reference>
<protein>
    <submittedName>
        <fullName evidence="2">Antibiotic biosynthesis monooxygenase</fullName>
    </submittedName>
</protein>
<organism evidence="2 3">
    <name type="scientific">Salinisphaera orenii MK-B5</name>
    <dbReference type="NCBI Taxonomy" id="856730"/>
    <lineage>
        <taxon>Bacteria</taxon>
        <taxon>Pseudomonadati</taxon>
        <taxon>Pseudomonadota</taxon>
        <taxon>Gammaproteobacteria</taxon>
        <taxon>Salinisphaerales</taxon>
        <taxon>Salinisphaeraceae</taxon>
        <taxon>Salinisphaera</taxon>
    </lineage>
</organism>
<keyword evidence="3" id="KW-1185">Reference proteome</keyword>
<keyword evidence="2" id="KW-0560">Oxidoreductase</keyword>
<comment type="caution">
    <text evidence="2">The sequence shown here is derived from an EMBL/GenBank/DDBJ whole genome shotgun (WGS) entry which is preliminary data.</text>
</comment>
<gene>
    <name evidence="2" type="ORF">SAOR_13300</name>
</gene>
<dbReference type="Pfam" id="PF03992">
    <property type="entry name" value="ABM"/>
    <property type="match status" value="1"/>
</dbReference>
<dbReference type="RefSeq" id="WP_123589525.1">
    <property type="nucleotide sequence ID" value="NZ_AYKH01000040.1"/>
</dbReference>
<feature type="domain" description="ABM" evidence="1">
    <location>
        <begin position="2"/>
        <end position="96"/>
    </location>
</feature>
<sequence>MFIAMNRFRIKPGCEEEFLAIWRERDTHLQDVPGFRQFNLLQGATTDEHTLFASHSEWESRAAFEAWTQSEAFRKAHANAGARKDIYLGPPQFEGFDVKI</sequence>
<evidence type="ECO:0000313" key="3">
    <source>
        <dbReference type="Proteomes" id="UP000283993"/>
    </source>
</evidence>
<keyword evidence="2" id="KW-0503">Monooxygenase</keyword>
<dbReference type="AlphaFoldDB" id="A0A423PH56"/>
<evidence type="ECO:0000313" key="2">
    <source>
        <dbReference type="EMBL" id="ROO24958.1"/>
    </source>
</evidence>
<dbReference type="PROSITE" id="PS51725">
    <property type="entry name" value="ABM"/>
    <property type="match status" value="1"/>
</dbReference>
<dbReference type="InterPro" id="IPR011008">
    <property type="entry name" value="Dimeric_a/b-barrel"/>
</dbReference>
<dbReference type="SUPFAM" id="SSF54909">
    <property type="entry name" value="Dimeric alpha+beta barrel"/>
    <property type="match status" value="1"/>
</dbReference>
<accession>A0A423PH56</accession>
<dbReference type="InterPro" id="IPR007138">
    <property type="entry name" value="ABM_dom"/>
</dbReference>
<proteinExistence type="predicted"/>